<accession>A0AA36DT14</accession>
<sequence length="128" mass="14477">MLKSCAILAEQLQCLSIVACSSGRGVSEDADVQQRLRLYFADKSKKGGEHQYSEDLEQKAKIYVECDYETEENECLTIEQGTTLVESPYDNDDDLSLVFTEVTRNWNDGEDRLSAELLEEVGINMQEP</sequence>
<gene>
    <name evidence="1" type="ORF">CYNAS_LOCUS3525</name>
</gene>
<reference evidence="1" key="1">
    <citation type="submission" date="2023-07" db="EMBL/GenBank/DDBJ databases">
        <authorList>
            <consortium name="CYATHOMIX"/>
        </authorList>
    </citation>
    <scope>NUCLEOTIDE SEQUENCE</scope>
    <source>
        <strain evidence="1">N/A</strain>
    </source>
</reference>
<dbReference type="Proteomes" id="UP001176961">
    <property type="component" value="Unassembled WGS sequence"/>
</dbReference>
<proteinExistence type="predicted"/>
<comment type="caution">
    <text evidence="1">The sequence shown here is derived from an EMBL/GenBank/DDBJ whole genome shotgun (WGS) entry which is preliminary data.</text>
</comment>
<name>A0AA36DT14_CYLNA</name>
<evidence type="ECO:0000313" key="2">
    <source>
        <dbReference type="Proteomes" id="UP001176961"/>
    </source>
</evidence>
<protein>
    <submittedName>
        <fullName evidence="1">Uncharacterized protein</fullName>
    </submittedName>
</protein>
<dbReference type="EMBL" id="CATQJL010000001">
    <property type="protein sequence ID" value="CAJ0591542.1"/>
    <property type="molecule type" value="Genomic_DNA"/>
</dbReference>
<keyword evidence="2" id="KW-1185">Reference proteome</keyword>
<evidence type="ECO:0000313" key="1">
    <source>
        <dbReference type="EMBL" id="CAJ0591542.1"/>
    </source>
</evidence>
<dbReference type="AlphaFoldDB" id="A0AA36DT14"/>
<organism evidence="1 2">
    <name type="scientific">Cylicocyclus nassatus</name>
    <name type="common">Nematode worm</name>
    <dbReference type="NCBI Taxonomy" id="53992"/>
    <lineage>
        <taxon>Eukaryota</taxon>
        <taxon>Metazoa</taxon>
        <taxon>Ecdysozoa</taxon>
        <taxon>Nematoda</taxon>
        <taxon>Chromadorea</taxon>
        <taxon>Rhabditida</taxon>
        <taxon>Rhabditina</taxon>
        <taxon>Rhabditomorpha</taxon>
        <taxon>Strongyloidea</taxon>
        <taxon>Strongylidae</taxon>
        <taxon>Cylicocyclus</taxon>
    </lineage>
</organism>